<keyword evidence="3" id="KW-0539">Nucleus</keyword>
<gene>
    <name evidence="7" type="primary">LOC112292906</name>
    <name evidence="6" type="ORF">PHYPA_019494</name>
</gene>
<dbReference type="Pfam" id="PF08167">
    <property type="entry name" value="RIX1"/>
    <property type="match status" value="1"/>
</dbReference>
<evidence type="ECO:0000256" key="4">
    <source>
        <dbReference type="SAM" id="MobiDB-lite"/>
    </source>
</evidence>
<dbReference type="AlphaFoldDB" id="A0A2K1JCF8"/>
<sequence>MDDEGLKPMLLRAVMATHLAEGKDVSEMPTLLSNAVASIRQHSLLRETSRSPVASGLKTKSGLNASKAANDAWMEKVFRLLSDSVAENKWAGICLLGVTYRECSRQRFLECFNSWSLKLLPFLKQQTEPVFVRAAACASLTDLFVRLAGFTEMIGVRRDGSSLISKLVQPLLQIIGDKDSNVLLNEAMDLLIAILKSFPSCLRAQSINIEVLLVARLTDLSCQSNACEKCAKALGFLPVVHGDAATWSSFIRRVLIAINSDLDFAFRGMEDPSVGESATRALQPQGHDTPRALGIPAVPASSGIQTGNNFMRQLLPRISYLLQCCNYLLTSPYPTSVPAPIGPLLALVVRILGVDGSKSSSALSSTVFSSQQVALRSELPSLHLSALGLLAATLRGVRGQLVLRGAAIARLLTDHFRHSGGVYSSLRIKLYDVSRQLFVLMGAGMASALAPAVVRSALFDLKGSTSREHLSFSNSMKVPEVGNDSVKLNPRKRKEPGSVPVEQSINGVAESAKDEGDGKPALAVQVAALQALEALLNTGGALLPERWRAEVDAVLAGVAIGVAADTTSFNLSCDEDIGFSRSPDGKSVPIHFQVAAYQALLSSLLAPSGHRPPYLAVGLALFRNGRKEVGTEIATVCARALTALELLIHPRCLPPAYVFTEMGAGLTNSGSSLQDKSRHLSRGGNEYGLSGGSSKKFGYVSMDPWSEVDTWLGYGEATGDDLITRPDSSNAPNGAVNGNPGNLAADRVTSTHHEATGDDVITRPDSSNAPNGAANGSPGNLAADRVTSTHHASSDLVTVTSSLATSTIVKTLVTFSTSQGNLEPGSVLERETERVAVSTSGVSTSKDQLQQFPKVVSTSGVSGAPETVEAVPWMSKAVSTSLVSPSKDHDVGSDSDSDGPLPAIVDGDPDSESD</sequence>
<comment type="similarity">
    <text evidence="2">Belongs to the RIX1/PELP1 family.</text>
</comment>
<dbReference type="KEGG" id="ppp:112292906"/>
<dbReference type="SUPFAM" id="SSF48371">
    <property type="entry name" value="ARM repeat"/>
    <property type="match status" value="1"/>
</dbReference>
<dbReference type="Gramene" id="Pp3c15_8100V3.1">
    <property type="protein sequence ID" value="Pp3c15_8100V3.1"/>
    <property type="gene ID" value="Pp3c15_8100"/>
</dbReference>
<evidence type="ECO:0000313" key="7">
    <source>
        <dbReference type="EnsemblPlants" id="Pp3c15_8100V3.1"/>
    </source>
</evidence>
<dbReference type="Gramene" id="Pp3c15_8103V3.1">
    <property type="protein sequence ID" value="Pp3c15_8103V3.1"/>
    <property type="gene ID" value="Pp3c15_8103"/>
</dbReference>
<reference evidence="7" key="3">
    <citation type="submission" date="2020-12" db="UniProtKB">
        <authorList>
            <consortium name="EnsemblPlants"/>
        </authorList>
    </citation>
    <scope>IDENTIFICATION</scope>
</reference>
<accession>A0A2K1JCF8</accession>
<dbReference type="STRING" id="3218.A0A2K1JCF8"/>
<dbReference type="FunCoup" id="A0A2K1JCF8">
    <property type="interactions" value="1672"/>
</dbReference>
<dbReference type="GO" id="GO:0006364">
    <property type="term" value="P:rRNA processing"/>
    <property type="evidence" value="ECO:0000318"/>
    <property type="project" value="GO_Central"/>
</dbReference>
<organism evidence="6">
    <name type="scientific">Physcomitrium patens</name>
    <name type="common">Spreading-leaved earth moss</name>
    <name type="synonym">Physcomitrella patens</name>
    <dbReference type="NCBI Taxonomy" id="3218"/>
    <lineage>
        <taxon>Eukaryota</taxon>
        <taxon>Viridiplantae</taxon>
        <taxon>Streptophyta</taxon>
        <taxon>Embryophyta</taxon>
        <taxon>Bryophyta</taxon>
        <taxon>Bryophytina</taxon>
        <taxon>Bryopsida</taxon>
        <taxon>Funariidae</taxon>
        <taxon>Funariales</taxon>
        <taxon>Funariaceae</taxon>
        <taxon>Physcomitrium</taxon>
    </lineage>
</organism>
<comment type="subcellular location">
    <subcellularLocation>
        <location evidence="1">Nucleus</location>
    </subcellularLocation>
</comment>
<dbReference type="EnsemblPlants" id="Pp3c15_8100V3.1">
    <property type="protein sequence ID" value="Pp3c15_8100V3.1"/>
    <property type="gene ID" value="Pp3c15_8100"/>
</dbReference>
<dbReference type="OMA" id="VHMRTEN"/>
<feature type="compositionally biased region" description="Low complexity" evidence="4">
    <location>
        <begin position="730"/>
        <end position="745"/>
    </location>
</feature>
<proteinExistence type="inferred from homology"/>
<evidence type="ECO:0000313" key="6">
    <source>
        <dbReference type="EMBL" id="PNR39216.1"/>
    </source>
</evidence>
<dbReference type="InterPro" id="IPR012583">
    <property type="entry name" value="RIX1_N"/>
</dbReference>
<dbReference type="RefSeq" id="XP_024397655.1">
    <property type="nucleotide sequence ID" value="XM_024541887.2"/>
</dbReference>
<dbReference type="InterPro" id="IPR016024">
    <property type="entry name" value="ARM-type_fold"/>
</dbReference>
<evidence type="ECO:0000313" key="8">
    <source>
        <dbReference type="Proteomes" id="UP000006727"/>
    </source>
</evidence>
<dbReference type="EnsemblPlants" id="Pp3c15_8103V3.1">
    <property type="protein sequence ID" value="Pp3c15_8103V3.1"/>
    <property type="gene ID" value="Pp3c15_8103"/>
</dbReference>
<dbReference type="PANTHER" id="PTHR34105:SF1">
    <property type="entry name" value="PROLINE-, GLUTAMIC ACID- AND LEUCINE-RICH PROTEIN 1"/>
    <property type="match status" value="1"/>
</dbReference>
<protein>
    <recommendedName>
        <fullName evidence="5">Pre-rRNA-processing protein RIX1 N-terminal domain-containing protein</fullName>
    </recommendedName>
</protein>
<dbReference type="Proteomes" id="UP000006727">
    <property type="component" value="Chromosome 15"/>
</dbReference>
<feature type="domain" description="Pre-rRNA-processing protein RIX1 N-terminal" evidence="5">
    <location>
        <begin position="28"/>
        <end position="219"/>
    </location>
</feature>
<evidence type="ECO:0000256" key="1">
    <source>
        <dbReference type="ARBA" id="ARBA00004123"/>
    </source>
</evidence>
<reference evidence="6 8" key="1">
    <citation type="journal article" date="2008" name="Science">
        <title>The Physcomitrella genome reveals evolutionary insights into the conquest of land by plants.</title>
        <authorList>
            <person name="Rensing S."/>
            <person name="Lang D."/>
            <person name="Zimmer A."/>
            <person name="Terry A."/>
            <person name="Salamov A."/>
            <person name="Shapiro H."/>
            <person name="Nishiyama T."/>
            <person name="Perroud P.-F."/>
            <person name="Lindquist E."/>
            <person name="Kamisugi Y."/>
            <person name="Tanahashi T."/>
            <person name="Sakakibara K."/>
            <person name="Fujita T."/>
            <person name="Oishi K."/>
            <person name="Shin-I T."/>
            <person name="Kuroki Y."/>
            <person name="Toyoda A."/>
            <person name="Suzuki Y."/>
            <person name="Hashimoto A."/>
            <person name="Yamaguchi K."/>
            <person name="Sugano A."/>
            <person name="Kohara Y."/>
            <person name="Fujiyama A."/>
            <person name="Anterola A."/>
            <person name="Aoki S."/>
            <person name="Ashton N."/>
            <person name="Barbazuk W.B."/>
            <person name="Barker E."/>
            <person name="Bennetzen J."/>
            <person name="Bezanilla M."/>
            <person name="Blankenship R."/>
            <person name="Cho S.H."/>
            <person name="Dutcher S."/>
            <person name="Estelle M."/>
            <person name="Fawcett J.A."/>
            <person name="Gundlach H."/>
            <person name="Hanada K."/>
            <person name="Heyl A."/>
            <person name="Hicks K.A."/>
            <person name="Hugh J."/>
            <person name="Lohr M."/>
            <person name="Mayer K."/>
            <person name="Melkozernov A."/>
            <person name="Murata T."/>
            <person name="Nelson D."/>
            <person name="Pils B."/>
            <person name="Prigge M."/>
            <person name="Reiss B."/>
            <person name="Renner T."/>
            <person name="Rombauts S."/>
            <person name="Rushton P."/>
            <person name="Sanderfoot A."/>
            <person name="Schween G."/>
            <person name="Shiu S.-H."/>
            <person name="Stueber K."/>
            <person name="Theodoulou F.L."/>
            <person name="Tu H."/>
            <person name="Van de Peer Y."/>
            <person name="Verrier P.J."/>
            <person name="Waters E."/>
            <person name="Wood A."/>
            <person name="Yang L."/>
            <person name="Cove D."/>
            <person name="Cuming A."/>
            <person name="Hasebe M."/>
            <person name="Lucas S."/>
            <person name="Mishler D.B."/>
            <person name="Reski R."/>
            <person name="Grigoriev I."/>
            <person name="Quatrano R.S."/>
            <person name="Boore J.L."/>
        </authorList>
    </citation>
    <scope>NUCLEOTIDE SEQUENCE [LARGE SCALE GENOMIC DNA]</scope>
    <source>
        <strain evidence="7 8">cv. Gransden 2004</strain>
    </source>
</reference>
<dbReference type="Gene3D" id="1.25.10.10">
    <property type="entry name" value="Leucine-rich Repeat Variant"/>
    <property type="match status" value="1"/>
</dbReference>
<dbReference type="EMBL" id="ABEU02000015">
    <property type="protein sequence ID" value="PNR39216.1"/>
    <property type="molecule type" value="Genomic_DNA"/>
</dbReference>
<evidence type="ECO:0000256" key="2">
    <source>
        <dbReference type="ARBA" id="ARBA00010511"/>
    </source>
</evidence>
<dbReference type="PANTHER" id="PTHR34105">
    <property type="entry name" value="PROLINE-, GLUTAMIC ACID- AND LEUCINE-RICH PROTEIN 1"/>
    <property type="match status" value="1"/>
</dbReference>
<evidence type="ECO:0000259" key="5">
    <source>
        <dbReference type="Pfam" id="PF08167"/>
    </source>
</evidence>
<dbReference type="GeneID" id="112292906"/>
<dbReference type="InterPro" id="IPR011989">
    <property type="entry name" value="ARM-like"/>
</dbReference>
<name>A0A2K1JCF8_PHYPA</name>
<feature type="region of interest" description="Disordered" evidence="4">
    <location>
        <begin position="878"/>
        <end position="914"/>
    </location>
</feature>
<dbReference type="GO" id="GO:0005634">
    <property type="term" value="C:nucleus"/>
    <property type="evidence" value="ECO:0000318"/>
    <property type="project" value="GO_Central"/>
</dbReference>
<feature type="region of interest" description="Disordered" evidence="4">
    <location>
        <begin position="722"/>
        <end position="788"/>
    </location>
</feature>
<feature type="compositionally biased region" description="Basic and acidic residues" evidence="4">
    <location>
        <begin position="749"/>
        <end position="762"/>
    </location>
</feature>
<reference evidence="6 8" key="2">
    <citation type="journal article" date="2018" name="Plant J.">
        <title>The Physcomitrella patens chromosome-scale assembly reveals moss genome structure and evolution.</title>
        <authorList>
            <person name="Lang D."/>
            <person name="Ullrich K.K."/>
            <person name="Murat F."/>
            <person name="Fuchs J."/>
            <person name="Jenkins J."/>
            <person name="Haas F.B."/>
            <person name="Piednoel M."/>
            <person name="Gundlach H."/>
            <person name="Van Bel M."/>
            <person name="Meyberg R."/>
            <person name="Vives C."/>
            <person name="Morata J."/>
            <person name="Symeonidi A."/>
            <person name="Hiss M."/>
            <person name="Muchero W."/>
            <person name="Kamisugi Y."/>
            <person name="Saleh O."/>
            <person name="Blanc G."/>
            <person name="Decker E.L."/>
            <person name="van Gessel N."/>
            <person name="Grimwood J."/>
            <person name="Hayes R.D."/>
            <person name="Graham S.W."/>
            <person name="Gunter L.E."/>
            <person name="McDaniel S.F."/>
            <person name="Hoernstein S.N.W."/>
            <person name="Larsson A."/>
            <person name="Li F.W."/>
            <person name="Perroud P.F."/>
            <person name="Phillips J."/>
            <person name="Ranjan P."/>
            <person name="Rokshar D.S."/>
            <person name="Rothfels C.J."/>
            <person name="Schneider L."/>
            <person name="Shu S."/>
            <person name="Stevenson D.W."/>
            <person name="Thummler F."/>
            <person name="Tillich M."/>
            <person name="Villarreal Aguilar J.C."/>
            <person name="Widiez T."/>
            <person name="Wong G.K."/>
            <person name="Wymore A."/>
            <person name="Zhang Y."/>
            <person name="Zimmer A.D."/>
            <person name="Quatrano R.S."/>
            <person name="Mayer K.F.X."/>
            <person name="Goodstein D."/>
            <person name="Casacuberta J.M."/>
            <person name="Vandepoele K."/>
            <person name="Reski R."/>
            <person name="Cuming A.C."/>
            <person name="Tuskan G.A."/>
            <person name="Maumus F."/>
            <person name="Salse J."/>
            <person name="Schmutz J."/>
            <person name="Rensing S.A."/>
        </authorList>
    </citation>
    <scope>NUCLEOTIDE SEQUENCE [LARGE SCALE GENOMIC DNA]</scope>
    <source>
        <strain evidence="7 8">cv. Gransden 2004</strain>
    </source>
</reference>
<feature type="region of interest" description="Disordered" evidence="4">
    <location>
        <begin position="481"/>
        <end position="501"/>
    </location>
</feature>
<evidence type="ECO:0000256" key="3">
    <source>
        <dbReference type="ARBA" id="ARBA00023242"/>
    </source>
</evidence>
<dbReference type="OrthoDB" id="20900at2759"/>
<dbReference type="PaxDb" id="3218-PP1S189_2V6.1"/>
<keyword evidence="8" id="KW-1185">Reference proteome</keyword>